<gene>
    <name evidence="2" type="ORF">MMUR_17060</name>
</gene>
<feature type="compositionally biased region" description="Low complexity" evidence="1">
    <location>
        <begin position="470"/>
        <end position="483"/>
    </location>
</feature>
<comment type="caution">
    <text evidence="2">The sequence shown here is derived from an EMBL/GenBank/DDBJ whole genome shotgun (WGS) entry which is preliminary data.</text>
</comment>
<evidence type="ECO:0000256" key="1">
    <source>
        <dbReference type="SAM" id="MobiDB-lite"/>
    </source>
</evidence>
<dbReference type="EMBL" id="BLKT01000003">
    <property type="protein sequence ID" value="GFG57570.1"/>
    <property type="molecule type" value="Genomic_DNA"/>
</dbReference>
<protein>
    <submittedName>
        <fullName evidence="2">Uncharacterized protein</fullName>
    </submittedName>
</protein>
<feature type="compositionally biased region" description="Acidic residues" evidence="1">
    <location>
        <begin position="414"/>
        <end position="425"/>
    </location>
</feature>
<name>A0A7I9WJR8_9MYCO</name>
<reference evidence="2 3" key="1">
    <citation type="journal article" date="2019" name="Emerg. Microbes Infect.">
        <title>Comprehensive subspecies identification of 175 nontuberculous mycobacteria species based on 7547 genomic profiles.</title>
        <authorList>
            <person name="Matsumoto Y."/>
            <person name="Kinjo T."/>
            <person name="Motooka D."/>
            <person name="Nabeya D."/>
            <person name="Jung N."/>
            <person name="Uechi K."/>
            <person name="Horii T."/>
            <person name="Iida T."/>
            <person name="Fujita J."/>
            <person name="Nakamura S."/>
        </authorList>
    </citation>
    <scope>NUCLEOTIDE SEQUENCE [LARGE SCALE GENOMIC DNA]</scope>
    <source>
        <strain evidence="2 3">JCM 13392</strain>
    </source>
</reference>
<accession>A0A7I9WJR8</accession>
<organism evidence="2 3">
    <name type="scientific">Mycolicibacterium murale</name>
    <dbReference type="NCBI Taxonomy" id="182220"/>
    <lineage>
        <taxon>Bacteria</taxon>
        <taxon>Bacillati</taxon>
        <taxon>Actinomycetota</taxon>
        <taxon>Actinomycetes</taxon>
        <taxon>Mycobacteriales</taxon>
        <taxon>Mycobacteriaceae</taxon>
        <taxon>Mycolicibacterium</taxon>
    </lineage>
</organism>
<dbReference type="AlphaFoldDB" id="A0A7I9WJR8"/>
<evidence type="ECO:0000313" key="3">
    <source>
        <dbReference type="Proteomes" id="UP000465241"/>
    </source>
</evidence>
<feature type="compositionally biased region" description="Basic and acidic residues" evidence="1">
    <location>
        <begin position="434"/>
        <end position="469"/>
    </location>
</feature>
<evidence type="ECO:0000313" key="2">
    <source>
        <dbReference type="EMBL" id="GFG57570.1"/>
    </source>
</evidence>
<dbReference type="RefSeq" id="WP_193488714.1">
    <property type="nucleotide sequence ID" value="NZ_BAAAMC010000012.1"/>
</dbReference>
<dbReference type="Proteomes" id="UP000465241">
    <property type="component" value="Unassembled WGS sequence"/>
</dbReference>
<keyword evidence="3" id="KW-1185">Reference proteome</keyword>
<feature type="compositionally biased region" description="Acidic residues" evidence="1">
    <location>
        <begin position="363"/>
        <end position="372"/>
    </location>
</feature>
<proteinExistence type="predicted"/>
<feature type="region of interest" description="Disordered" evidence="1">
    <location>
        <begin position="401"/>
        <end position="483"/>
    </location>
</feature>
<feature type="region of interest" description="Disordered" evidence="1">
    <location>
        <begin position="335"/>
        <end position="386"/>
    </location>
</feature>
<sequence length="483" mass="49429">MHASVGSLAVTGVAIVSAGVIAATPIKPPLQDTVEPAVALSADSDWLEIFDKAGLNAGNLATSAFDPPFPITQQSIANQIRYLGELPDVVGILEQIATNVARGATAPGSPSTDTLDAQHAFLYNALPIITSIPGVDLLFQISPTGQMLLDFSASPLSGVVLGLAGPVAGPIAVLAANLQSIVADLAAANPDAVRALNTVVNTPAQMVDAFLNGNVHVDVTPLVEALGPSFGVSFPEGTKVGIAFGGLLSPGGSIFNALDLDYERDILGLPLIRINLATGQGPGFIGSLIEMNKIIAKAIGWDGTGNPLGGDQESRSTLATVDEIPASSAQLLTTQTTTAAEEPGTSTAVEDPVSTPPEKEPVVVDDDAADEDTTPRATQWNPGQDLVDGLRSAVDEFGKILGHHGKSGASKDAEDNETADSDVSDDTTSTSGSKDTKDTKTDKDTKSDKADADNRKDSTDKDKDKKDTGTKASSSSDSGSAAA</sequence>